<evidence type="ECO:0000256" key="2">
    <source>
        <dbReference type="ARBA" id="ARBA00023015"/>
    </source>
</evidence>
<dbReference type="PROSITE" id="PS50048">
    <property type="entry name" value="ZN2_CY6_FUNGAL_2"/>
    <property type="match status" value="1"/>
</dbReference>
<dbReference type="EMBL" id="JAEMWZ010000021">
    <property type="protein sequence ID" value="KAG7142170.1"/>
    <property type="molecule type" value="Genomic_DNA"/>
</dbReference>
<dbReference type="CDD" id="cd12148">
    <property type="entry name" value="fungal_TF_MHR"/>
    <property type="match status" value="1"/>
</dbReference>
<name>A0A8I3A0B0_VERLO</name>
<evidence type="ECO:0000313" key="8">
    <source>
        <dbReference type="EMBL" id="KAG7142170.1"/>
    </source>
</evidence>
<feature type="domain" description="Zn(2)-C6 fungal-type" evidence="7">
    <location>
        <begin position="19"/>
        <end position="48"/>
    </location>
</feature>
<evidence type="ECO:0000313" key="9">
    <source>
        <dbReference type="Proteomes" id="UP000689129"/>
    </source>
</evidence>
<dbReference type="CDD" id="cd00067">
    <property type="entry name" value="GAL4"/>
    <property type="match status" value="1"/>
</dbReference>
<dbReference type="SMART" id="SM00066">
    <property type="entry name" value="GAL4"/>
    <property type="match status" value="1"/>
</dbReference>
<comment type="subcellular location">
    <subcellularLocation>
        <location evidence="1">Nucleus</location>
    </subcellularLocation>
</comment>
<accession>A0A8I3A0B0</accession>
<dbReference type="PROSITE" id="PS00463">
    <property type="entry name" value="ZN2_CY6_FUNGAL_1"/>
    <property type="match status" value="1"/>
</dbReference>
<comment type="caution">
    <text evidence="8">The sequence shown here is derived from an EMBL/GenBank/DDBJ whole genome shotgun (WGS) entry which is preliminary data.</text>
</comment>
<organism evidence="8 9">
    <name type="scientific">Verticillium longisporum</name>
    <name type="common">Verticillium dahliae var. longisporum</name>
    <dbReference type="NCBI Taxonomy" id="100787"/>
    <lineage>
        <taxon>Eukaryota</taxon>
        <taxon>Fungi</taxon>
        <taxon>Dikarya</taxon>
        <taxon>Ascomycota</taxon>
        <taxon>Pezizomycotina</taxon>
        <taxon>Sordariomycetes</taxon>
        <taxon>Hypocreomycetidae</taxon>
        <taxon>Glomerellales</taxon>
        <taxon>Plectosphaerellaceae</taxon>
        <taxon>Verticillium</taxon>
    </lineage>
</organism>
<keyword evidence="2" id="KW-0805">Transcription regulation</keyword>
<feature type="compositionally biased region" description="Polar residues" evidence="6">
    <location>
        <begin position="101"/>
        <end position="121"/>
    </location>
</feature>
<dbReference type="Pfam" id="PF00172">
    <property type="entry name" value="Zn_clus"/>
    <property type="match status" value="1"/>
</dbReference>
<dbReference type="GO" id="GO:0043565">
    <property type="term" value="F:sequence-specific DNA binding"/>
    <property type="evidence" value="ECO:0007669"/>
    <property type="project" value="TreeGrafter"/>
</dbReference>
<dbReference type="AlphaFoldDB" id="A0A8I3A0B0"/>
<evidence type="ECO:0000256" key="1">
    <source>
        <dbReference type="ARBA" id="ARBA00004123"/>
    </source>
</evidence>
<dbReference type="InterPro" id="IPR001138">
    <property type="entry name" value="Zn2Cys6_DnaBD"/>
</dbReference>
<dbReference type="PANTHER" id="PTHR47540:SF6">
    <property type="entry name" value="ZN(II)2CYS6 TRANSCRIPTION FACTOR (EUROFUNG)"/>
    <property type="match status" value="1"/>
</dbReference>
<reference evidence="8" key="1">
    <citation type="journal article" date="2021" name="Mol. Plant Pathol.">
        <title>A 20-kb lineage-specific genomic region tames virulence in pathogenic amphidiploid Verticillium longisporum.</title>
        <authorList>
            <person name="Harting R."/>
            <person name="Starke J."/>
            <person name="Kusch H."/>
            <person name="Poggeler S."/>
            <person name="Maurus I."/>
            <person name="Schluter R."/>
            <person name="Landesfeind M."/>
            <person name="Bulla I."/>
            <person name="Nowrousian M."/>
            <person name="de Jonge R."/>
            <person name="Stahlhut G."/>
            <person name="Hoff K.J."/>
            <person name="Asshauer K.P."/>
            <person name="Thurmer A."/>
            <person name="Stanke M."/>
            <person name="Daniel R."/>
            <person name="Morgenstern B."/>
            <person name="Thomma B.P.H.J."/>
            <person name="Kronstad J.W."/>
            <person name="Braus-Stromeyer S.A."/>
            <person name="Braus G.H."/>
        </authorList>
    </citation>
    <scope>NUCLEOTIDE SEQUENCE</scope>
    <source>
        <strain evidence="8">Vl32</strain>
    </source>
</reference>
<evidence type="ECO:0000259" key="7">
    <source>
        <dbReference type="PROSITE" id="PS50048"/>
    </source>
</evidence>
<dbReference type="Proteomes" id="UP000689129">
    <property type="component" value="Unassembled WGS sequence"/>
</dbReference>
<dbReference type="OrthoDB" id="3990906at2759"/>
<dbReference type="GO" id="GO:0000981">
    <property type="term" value="F:DNA-binding transcription factor activity, RNA polymerase II-specific"/>
    <property type="evidence" value="ECO:0007669"/>
    <property type="project" value="InterPro"/>
</dbReference>
<gene>
    <name evidence="8" type="ORF">HYQ45_001447</name>
</gene>
<keyword evidence="3" id="KW-0238">DNA-binding</keyword>
<keyword evidence="4" id="KW-0804">Transcription</keyword>
<dbReference type="GO" id="GO:0008270">
    <property type="term" value="F:zinc ion binding"/>
    <property type="evidence" value="ECO:0007669"/>
    <property type="project" value="InterPro"/>
</dbReference>
<dbReference type="PANTHER" id="PTHR47540">
    <property type="entry name" value="THIAMINE REPRESSIBLE GENES REGULATORY PROTEIN THI5"/>
    <property type="match status" value="1"/>
</dbReference>
<keyword evidence="5" id="KW-0539">Nucleus</keyword>
<dbReference type="InterPro" id="IPR051711">
    <property type="entry name" value="Stress_Response_Reg"/>
</dbReference>
<proteinExistence type="predicted"/>
<feature type="region of interest" description="Disordered" evidence="6">
    <location>
        <begin position="68"/>
        <end position="143"/>
    </location>
</feature>
<protein>
    <submittedName>
        <fullName evidence="8">Proline utilization trans-activator like protein</fullName>
    </submittedName>
</protein>
<evidence type="ECO:0000256" key="3">
    <source>
        <dbReference type="ARBA" id="ARBA00023125"/>
    </source>
</evidence>
<dbReference type="GO" id="GO:0045944">
    <property type="term" value="P:positive regulation of transcription by RNA polymerase II"/>
    <property type="evidence" value="ECO:0007669"/>
    <property type="project" value="TreeGrafter"/>
</dbReference>
<evidence type="ECO:0000256" key="5">
    <source>
        <dbReference type="ARBA" id="ARBA00023242"/>
    </source>
</evidence>
<evidence type="ECO:0000256" key="6">
    <source>
        <dbReference type="SAM" id="MobiDB-lite"/>
    </source>
</evidence>
<evidence type="ECO:0000256" key="4">
    <source>
        <dbReference type="ARBA" id="ARBA00023163"/>
    </source>
</evidence>
<dbReference type="GO" id="GO:0005634">
    <property type="term" value="C:nucleus"/>
    <property type="evidence" value="ECO:0007669"/>
    <property type="project" value="UniProtKB-SubCell"/>
</dbReference>
<sequence length="663" mass="73754">METGAARSQDRVSKRTSNACVRCRRLKIKCSGLQPCDGCSKRRVACELDQRDQKIVVTRGYIMDLQNSVQEAEQRRQRRDSRGSPIGERAGQRSNEEEISSAVNGTVQQEAAGGPSNTYATPRSEDIGFQAPAPQESPGHTEPASLAVENSLSLRHAEFTTSAAGVTYYLGTSSNWSFTRRVLNLTHSQVCNSPAPPQALIFDGGVYEIDWGRLKMGSDDPNLLPELPTLDHAIFLINTVQFNCCQLFHLFDTAEFMESCHKFYANPTPDIASAGLWYIHFCLVIALGKAFQSRRHGSDLPFGQEFLLSVFRQFPNTGALIQQPLLSVEILYDDVNCPLPKFDGQMQRMATLEMQVKLCRNIADINKRLYGGGGSLHRKYLSRAKEILGNIADVAEELRTAFPLQPKENMNGISRTASHLHLLYHRCITLVTRPLLFYLLKTRFASFNEYFSTLESLPTVRNLVRMCIESSQTMVSILECLMNQGLLGAFFPYDTEAIFVSTTNLLLGPAIDPQFINGGRIWLQRAFVVFDDMINCGNQVAKFRKDELLQLDELLELFGTVAPLHRPEATGADAIVPATQRHDDPNEPDVPPADLALGGPAGDVYEQLQTDDGPSRLQIVDPMLGDSFGAGFSKEQIMGVADAIDDEDMAWMRDIWLIIESSI</sequence>